<dbReference type="PANTHER" id="PTHR42978:SF4">
    <property type="entry name" value="METALLO-BETA-LACTAMASE DOMAIN-CONTAINING PROTEIN"/>
    <property type="match status" value="1"/>
</dbReference>
<dbReference type="GO" id="GO:0016787">
    <property type="term" value="F:hydrolase activity"/>
    <property type="evidence" value="ECO:0007669"/>
    <property type="project" value="UniProtKB-KW"/>
</dbReference>
<protein>
    <submittedName>
        <fullName evidence="6">Beta-lactamase-like protein</fullName>
    </submittedName>
</protein>
<proteinExistence type="inferred from homology"/>
<dbReference type="Gene3D" id="3.60.15.10">
    <property type="entry name" value="Ribonuclease Z/Hydroxyacylglutathione hydrolase-like"/>
    <property type="match status" value="1"/>
</dbReference>
<reference evidence="6" key="1">
    <citation type="journal article" date="2020" name="Stud. Mycol.">
        <title>101 Dothideomycetes genomes: a test case for predicting lifestyles and emergence of pathogens.</title>
        <authorList>
            <person name="Haridas S."/>
            <person name="Albert R."/>
            <person name="Binder M."/>
            <person name="Bloem J."/>
            <person name="Labutti K."/>
            <person name="Salamov A."/>
            <person name="Andreopoulos B."/>
            <person name="Baker S."/>
            <person name="Barry K."/>
            <person name="Bills G."/>
            <person name="Bluhm B."/>
            <person name="Cannon C."/>
            <person name="Castanera R."/>
            <person name="Culley D."/>
            <person name="Daum C."/>
            <person name="Ezra D."/>
            <person name="Gonzalez J."/>
            <person name="Henrissat B."/>
            <person name="Kuo A."/>
            <person name="Liang C."/>
            <person name="Lipzen A."/>
            <person name="Lutzoni F."/>
            <person name="Magnuson J."/>
            <person name="Mondo S."/>
            <person name="Nolan M."/>
            <person name="Ohm R."/>
            <person name="Pangilinan J."/>
            <person name="Park H.-J."/>
            <person name="Ramirez L."/>
            <person name="Alfaro M."/>
            <person name="Sun H."/>
            <person name="Tritt A."/>
            <person name="Yoshinaga Y."/>
            <person name="Zwiers L.-H."/>
            <person name="Turgeon B."/>
            <person name="Goodwin S."/>
            <person name="Spatafora J."/>
            <person name="Crous P."/>
            <person name="Grigoriev I."/>
        </authorList>
    </citation>
    <scope>NUCLEOTIDE SEQUENCE</scope>
    <source>
        <strain evidence="6">CBS 627.86</strain>
    </source>
</reference>
<evidence type="ECO:0000256" key="2">
    <source>
        <dbReference type="ARBA" id="ARBA00022723"/>
    </source>
</evidence>
<keyword evidence="4" id="KW-0862">Zinc</keyword>
<evidence type="ECO:0000313" key="6">
    <source>
        <dbReference type="EMBL" id="KAF2109527.1"/>
    </source>
</evidence>
<dbReference type="GO" id="GO:0046872">
    <property type="term" value="F:metal ion binding"/>
    <property type="evidence" value="ECO:0007669"/>
    <property type="project" value="UniProtKB-KW"/>
</dbReference>
<dbReference type="PANTHER" id="PTHR42978">
    <property type="entry name" value="QUORUM-QUENCHING LACTONASE YTNP-RELATED-RELATED"/>
    <property type="match status" value="1"/>
</dbReference>
<feature type="domain" description="Metallo-beta-lactamase" evidence="5">
    <location>
        <begin position="47"/>
        <end position="280"/>
    </location>
</feature>
<gene>
    <name evidence="6" type="ORF">BDV96DRAFT_636190</name>
</gene>
<dbReference type="SMART" id="SM00849">
    <property type="entry name" value="Lactamase_B"/>
    <property type="match status" value="1"/>
</dbReference>
<evidence type="ECO:0000259" key="5">
    <source>
        <dbReference type="SMART" id="SM00849"/>
    </source>
</evidence>
<dbReference type="EMBL" id="ML977342">
    <property type="protein sequence ID" value="KAF2109527.1"/>
    <property type="molecule type" value="Genomic_DNA"/>
</dbReference>
<comment type="similarity">
    <text evidence="1">Belongs to the metallo-beta-lactamase superfamily.</text>
</comment>
<dbReference type="CDD" id="cd07730">
    <property type="entry name" value="metallo-hydrolase-like_MBL-fold"/>
    <property type="match status" value="1"/>
</dbReference>
<dbReference type="InterPro" id="IPR001279">
    <property type="entry name" value="Metallo-B-lactamas"/>
</dbReference>
<dbReference type="AlphaFoldDB" id="A0A6A5YSS0"/>
<evidence type="ECO:0000256" key="3">
    <source>
        <dbReference type="ARBA" id="ARBA00022801"/>
    </source>
</evidence>
<dbReference type="InterPro" id="IPR036866">
    <property type="entry name" value="RibonucZ/Hydroxyglut_hydro"/>
</dbReference>
<dbReference type="SUPFAM" id="SSF56281">
    <property type="entry name" value="Metallo-hydrolase/oxidoreductase"/>
    <property type="match status" value="1"/>
</dbReference>
<keyword evidence="7" id="KW-1185">Reference proteome</keyword>
<organism evidence="6 7">
    <name type="scientific">Lophiotrema nucula</name>
    <dbReference type="NCBI Taxonomy" id="690887"/>
    <lineage>
        <taxon>Eukaryota</taxon>
        <taxon>Fungi</taxon>
        <taxon>Dikarya</taxon>
        <taxon>Ascomycota</taxon>
        <taxon>Pezizomycotina</taxon>
        <taxon>Dothideomycetes</taxon>
        <taxon>Pleosporomycetidae</taxon>
        <taxon>Pleosporales</taxon>
        <taxon>Lophiotremataceae</taxon>
        <taxon>Lophiotrema</taxon>
    </lineage>
</organism>
<sequence>MTVAEPLRAPLPETDAYVNLSLLDGGSFMGDLSRLHAGVTDGTFRMYNWAFYVSHQGRHILWDLGLDEDRSCYTPWVNQFMLEHVNHVGPRRSIVQQLRERGVEAGQIDTVLFSHAHWDHSRPIRDEFPNATAYFGPGTKEGCSPGHMVDPSLQWDGRFFDPERFTERWGELEGPWVEFGPFEKALDYFGNGSFWVIHAPGHMAGNLCAAARLEGGAWVLLGSDCCHSRELLDGTCDIAQFCVPGLGKMSLHTDLVAAKDTIAKIRILEQELGFHVALAHDAGWMKVGKDQVLMSLLDEHMKTAAKERIPKEEIP</sequence>
<evidence type="ECO:0000313" key="7">
    <source>
        <dbReference type="Proteomes" id="UP000799770"/>
    </source>
</evidence>
<dbReference type="Proteomes" id="UP000799770">
    <property type="component" value="Unassembled WGS sequence"/>
</dbReference>
<evidence type="ECO:0000256" key="1">
    <source>
        <dbReference type="ARBA" id="ARBA00007749"/>
    </source>
</evidence>
<dbReference type="InterPro" id="IPR051013">
    <property type="entry name" value="MBL_superfamily_lactonases"/>
</dbReference>
<keyword evidence="3" id="KW-0378">Hydrolase</keyword>
<accession>A0A6A5YSS0</accession>
<keyword evidence="2" id="KW-0479">Metal-binding</keyword>
<name>A0A6A5YSS0_9PLEO</name>
<dbReference type="OrthoDB" id="10250730at2759"/>
<dbReference type="Pfam" id="PF00753">
    <property type="entry name" value="Lactamase_B"/>
    <property type="match status" value="1"/>
</dbReference>
<evidence type="ECO:0000256" key="4">
    <source>
        <dbReference type="ARBA" id="ARBA00022833"/>
    </source>
</evidence>